<keyword evidence="5 6" id="KW-0472">Membrane</keyword>
<sequence length="426" mass="45121">MARSIKEDLGVLRYRDFRILLADRLLAPLAYAFSAVGVSFAVLDVTGSAADLSYVLAAQMIPSVVFMLFGGIAADRFRPQLVIVVGNVLIAVGEGTFGLLTLAHAINTPGMIGLELVTGTGMSLFWPASTALLPKIVPNGELQSANALSRLVMNGATMGGMAIAGLTVAAVGPGWALTICGVGMLGTVPLLASLEAKANERPDHEPDIWRELREGWQEFVKHAWVWGTVVEYLIANACWYGGLLVLGPVVAKQHLGGPAAWGWLNAAFSVGLILGGFLALRWMPKRPMLWVTLLAVPLGVACWAVGGLWPFWLILLTWLVTGIATEFLVVLWNVSLARFIRPDRLARVSAYDGLGSSLAMPLGALAAGPLAAHLGVAGAEYAAGAVTVGAALLTLLLKDVWTMRLSEAPDWGDEQRSTQSPVLTAP</sequence>
<keyword evidence="3 6" id="KW-0812">Transmembrane</keyword>
<keyword evidence="2" id="KW-1003">Cell membrane</keyword>
<evidence type="ECO:0000256" key="4">
    <source>
        <dbReference type="ARBA" id="ARBA00022989"/>
    </source>
</evidence>
<evidence type="ECO:0000256" key="2">
    <source>
        <dbReference type="ARBA" id="ARBA00022475"/>
    </source>
</evidence>
<organism evidence="7 8">
    <name type="scientific">Actinospica acidithermotolerans</name>
    <dbReference type="NCBI Taxonomy" id="2828514"/>
    <lineage>
        <taxon>Bacteria</taxon>
        <taxon>Bacillati</taxon>
        <taxon>Actinomycetota</taxon>
        <taxon>Actinomycetes</taxon>
        <taxon>Catenulisporales</taxon>
        <taxon>Actinospicaceae</taxon>
        <taxon>Actinospica</taxon>
    </lineage>
</organism>
<reference evidence="7" key="1">
    <citation type="submission" date="2021-04" db="EMBL/GenBank/DDBJ databases">
        <title>Genome based classification of Actinospica acidithermotolerans sp. nov., an actinobacterium isolated from an Indonesian hot spring.</title>
        <authorList>
            <person name="Kusuma A.B."/>
            <person name="Putra K.E."/>
            <person name="Nafisah S."/>
            <person name="Loh J."/>
            <person name="Nouioui I."/>
            <person name="Goodfellow M."/>
        </authorList>
    </citation>
    <scope>NUCLEOTIDE SEQUENCE</scope>
    <source>
        <strain evidence="7">MGRD01-02</strain>
    </source>
</reference>
<comment type="subcellular location">
    <subcellularLocation>
        <location evidence="1">Cell membrane</location>
        <topology evidence="1">Multi-pass membrane protein</topology>
    </subcellularLocation>
</comment>
<proteinExistence type="predicted"/>
<evidence type="ECO:0000256" key="3">
    <source>
        <dbReference type="ARBA" id="ARBA00022692"/>
    </source>
</evidence>
<dbReference type="EMBL" id="JAGSOH010000205">
    <property type="protein sequence ID" value="MBR7831269.1"/>
    <property type="molecule type" value="Genomic_DNA"/>
</dbReference>
<evidence type="ECO:0000313" key="7">
    <source>
        <dbReference type="EMBL" id="MBR7831269.1"/>
    </source>
</evidence>
<feature type="transmembrane region" description="Helical" evidence="6">
    <location>
        <begin position="81"/>
        <end position="106"/>
    </location>
</feature>
<feature type="transmembrane region" description="Helical" evidence="6">
    <location>
        <begin position="287"/>
        <end position="306"/>
    </location>
</feature>
<dbReference type="PANTHER" id="PTHR23513">
    <property type="entry name" value="INTEGRAL MEMBRANE EFFLUX PROTEIN-RELATED"/>
    <property type="match status" value="1"/>
</dbReference>
<feature type="transmembrane region" description="Helical" evidence="6">
    <location>
        <begin position="259"/>
        <end position="280"/>
    </location>
</feature>
<dbReference type="Pfam" id="PF07690">
    <property type="entry name" value="MFS_1"/>
    <property type="match status" value="1"/>
</dbReference>
<feature type="transmembrane region" description="Helical" evidence="6">
    <location>
        <begin position="54"/>
        <end position="74"/>
    </location>
</feature>
<accession>A0A941IL27</accession>
<evidence type="ECO:0000256" key="6">
    <source>
        <dbReference type="SAM" id="Phobius"/>
    </source>
</evidence>
<keyword evidence="8" id="KW-1185">Reference proteome</keyword>
<feature type="transmembrane region" description="Helical" evidence="6">
    <location>
        <begin position="21"/>
        <end position="42"/>
    </location>
</feature>
<protein>
    <submittedName>
        <fullName evidence="7">MFS transporter</fullName>
    </submittedName>
</protein>
<dbReference type="InterPro" id="IPR036259">
    <property type="entry name" value="MFS_trans_sf"/>
</dbReference>
<dbReference type="SUPFAM" id="SSF103473">
    <property type="entry name" value="MFS general substrate transporter"/>
    <property type="match status" value="1"/>
</dbReference>
<feature type="transmembrane region" description="Helical" evidence="6">
    <location>
        <begin position="145"/>
        <end position="169"/>
    </location>
</feature>
<dbReference type="Gene3D" id="1.20.1250.20">
    <property type="entry name" value="MFS general substrate transporter like domains"/>
    <property type="match status" value="1"/>
</dbReference>
<evidence type="ECO:0000313" key="8">
    <source>
        <dbReference type="Proteomes" id="UP000676325"/>
    </source>
</evidence>
<dbReference type="GO" id="GO:0022857">
    <property type="term" value="F:transmembrane transporter activity"/>
    <property type="evidence" value="ECO:0007669"/>
    <property type="project" value="InterPro"/>
</dbReference>
<dbReference type="CDD" id="cd06173">
    <property type="entry name" value="MFS_MefA_like"/>
    <property type="match status" value="1"/>
</dbReference>
<keyword evidence="4 6" id="KW-1133">Transmembrane helix</keyword>
<evidence type="ECO:0000256" key="1">
    <source>
        <dbReference type="ARBA" id="ARBA00004651"/>
    </source>
</evidence>
<dbReference type="AlphaFoldDB" id="A0A941IL27"/>
<feature type="transmembrane region" description="Helical" evidence="6">
    <location>
        <begin position="353"/>
        <end position="372"/>
    </location>
</feature>
<gene>
    <name evidence="7" type="ORF">KDK95_33495</name>
</gene>
<name>A0A941IL27_9ACTN</name>
<comment type="caution">
    <text evidence="7">The sequence shown here is derived from an EMBL/GenBank/DDBJ whole genome shotgun (WGS) entry which is preliminary data.</text>
</comment>
<dbReference type="PANTHER" id="PTHR23513:SF6">
    <property type="entry name" value="MAJOR FACILITATOR SUPERFAMILY ASSOCIATED DOMAIN-CONTAINING PROTEIN"/>
    <property type="match status" value="1"/>
</dbReference>
<evidence type="ECO:0000256" key="5">
    <source>
        <dbReference type="ARBA" id="ARBA00023136"/>
    </source>
</evidence>
<feature type="transmembrane region" description="Helical" evidence="6">
    <location>
        <begin position="223"/>
        <end position="247"/>
    </location>
</feature>
<dbReference type="InterPro" id="IPR011701">
    <property type="entry name" value="MFS"/>
</dbReference>
<feature type="transmembrane region" description="Helical" evidence="6">
    <location>
        <begin position="378"/>
        <end position="397"/>
    </location>
</feature>
<feature type="transmembrane region" description="Helical" evidence="6">
    <location>
        <begin position="312"/>
        <end position="332"/>
    </location>
</feature>
<dbReference type="GO" id="GO:0005886">
    <property type="term" value="C:plasma membrane"/>
    <property type="evidence" value="ECO:0007669"/>
    <property type="project" value="UniProtKB-SubCell"/>
</dbReference>
<dbReference type="Proteomes" id="UP000676325">
    <property type="component" value="Unassembled WGS sequence"/>
</dbReference>